<gene>
    <name evidence="10" type="ORF">UMAG_12332</name>
</gene>
<evidence type="ECO:0000256" key="5">
    <source>
        <dbReference type="ARBA" id="ARBA00023242"/>
    </source>
</evidence>
<dbReference type="GO" id="GO:0005634">
    <property type="term" value="C:nucleus"/>
    <property type="evidence" value="ECO:0000318"/>
    <property type="project" value="GO_Central"/>
</dbReference>
<feature type="region of interest" description="Disordered" evidence="8">
    <location>
        <begin position="482"/>
        <end position="519"/>
    </location>
</feature>
<sequence length="623" mass="65549">MYQTHHQSRLQAHHASLCVVQGQQPQPPQQAQYHAGHLQQQQQQQPLPPPPPYPQQSAQQQHQQQHTQHQQQHGMQRGANQGFSIPRTVSTPTWMSSANPAVHMHSHPSSINAAVATAATAATAGPSAPSSSSSSGSLLSYWDQGATSDSELTMTSAMTPGDAHHHSMSEMPSSGGAHHRYASTASLPAISPTGMASGAHSSSSHVSSAGSSYAYMAVGGSDYHAYGVRPASMSMSATQPQQYGYHSTHQHAPSSGMTGGLAYSSSVSTPLPSSGLMYASSNSSASLGAAANYDSYAQPSLSSQYVSYLPPALHDSRFYPLNPFEIKHRRRTTKTQFRVLESTFREIPKPNATLRKQISAQLDMPVRAVQIWFQNRRAKAKAMEKKRQDASGGVAQSGGGGGNTSSSSGDVGSGVAAERGRVQSGGMAGGSHAYGEAGEHKYEDLRSAGQQTDLPFGHSMLRPGSRSMDLPPLRMGMDHLRGDSYTTATTSASSTPSTASTARPIDASRDRDRKLGSSLTSSMAIHPSSTFNIVGGAGQAEYPDEQAGVHRGAIAHHTALPGPAILAGATGEDIQHATGASLLSAGMPSTSSDRPSSRMSTLPPPTLPSPSSRSFTDDHSIRF</sequence>
<evidence type="ECO:0000256" key="8">
    <source>
        <dbReference type="SAM" id="MobiDB-lite"/>
    </source>
</evidence>
<evidence type="ECO:0000256" key="4">
    <source>
        <dbReference type="ARBA" id="ARBA00023155"/>
    </source>
</evidence>
<dbReference type="GO" id="GO:0000978">
    <property type="term" value="F:RNA polymerase II cis-regulatory region sequence-specific DNA binding"/>
    <property type="evidence" value="ECO:0000318"/>
    <property type="project" value="GO_Central"/>
</dbReference>
<dbReference type="EMBL" id="CM003143">
    <property type="protein sequence ID" value="KIS70192.1"/>
    <property type="molecule type" value="Genomic_DNA"/>
</dbReference>
<dbReference type="OrthoDB" id="6159439at2759"/>
<feature type="compositionally biased region" description="Basic and acidic residues" evidence="8">
    <location>
        <begin position="506"/>
        <end position="515"/>
    </location>
</feature>
<dbReference type="Gene3D" id="1.10.10.60">
    <property type="entry name" value="Homeodomain-like"/>
    <property type="match status" value="1"/>
</dbReference>
<keyword evidence="4 6" id="KW-0371">Homeobox</keyword>
<feature type="compositionally biased region" description="Low complexity" evidence="8">
    <location>
        <begin position="587"/>
        <end position="601"/>
    </location>
</feature>
<dbReference type="VEuPathDB" id="FungiDB:UMAG_12332"/>
<feature type="compositionally biased region" description="Low complexity" evidence="8">
    <location>
        <begin position="404"/>
        <end position="416"/>
    </location>
</feature>
<feature type="domain" description="Homeobox" evidence="9">
    <location>
        <begin position="323"/>
        <end position="383"/>
    </location>
</feature>
<evidence type="ECO:0000256" key="2">
    <source>
        <dbReference type="ARBA" id="ARBA00022473"/>
    </source>
</evidence>
<comment type="subcellular location">
    <subcellularLocation>
        <location evidence="1 6 7">Nucleus</location>
    </subcellularLocation>
</comment>
<feature type="DNA-binding region" description="Homeobox" evidence="6">
    <location>
        <begin position="325"/>
        <end position="384"/>
    </location>
</feature>
<accession>A0A0D1CA32</accession>
<dbReference type="InterPro" id="IPR017970">
    <property type="entry name" value="Homeobox_CS"/>
</dbReference>
<evidence type="ECO:0000256" key="6">
    <source>
        <dbReference type="PROSITE-ProRule" id="PRU00108"/>
    </source>
</evidence>
<dbReference type="GO" id="GO:0006357">
    <property type="term" value="P:regulation of transcription by RNA polymerase II"/>
    <property type="evidence" value="ECO:0000318"/>
    <property type="project" value="GO_Central"/>
</dbReference>
<keyword evidence="2" id="KW-0217">Developmental protein</keyword>
<proteinExistence type="predicted"/>
<feature type="region of interest" description="Disordered" evidence="8">
    <location>
        <begin position="451"/>
        <end position="470"/>
    </location>
</feature>
<dbReference type="SUPFAM" id="SSF46689">
    <property type="entry name" value="Homeodomain-like"/>
    <property type="match status" value="1"/>
</dbReference>
<dbReference type="SUPFAM" id="SSF81995">
    <property type="entry name" value="beta-sandwich domain of Sec23/24"/>
    <property type="match status" value="1"/>
</dbReference>
<dbReference type="InParanoid" id="A0A0D1CA32"/>
<keyword evidence="3 6" id="KW-0238">DNA-binding</keyword>
<dbReference type="InterPro" id="IPR001356">
    <property type="entry name" value="HD"/>
</dbReference>
<evidence type="ECO:0000259" key="9">
    <source>
        <dbReference type="PROSITE" id="PS50071"/>
    </source>
</evidence>
<evidence type="ECO:0000256" key="7">
    <source>
        <dbReference type="RuleBase" id="RU000682"/>
    </source>
</evidence>
<feature type="compositionally biased region" description="Low complexity" evidence="8">
    <location>
        <begin position="22"/>
        <end position="45"/>
    </location>
</feature>
<keyword evidence="5 6" id="KW-0539">Nucleus</keyword>
<dbReference type="CDD" id="cd00086">
    <property type="entry name" value="homeodomain"/>
    <property type="match status" value="1"/>
</dbReference>
<feature type="region of interest" description="Disordered" evidence="8">
    <location>
        <begin position="583"/>
        <end position="623"/>
    </location>
</feature>
<protein>
    <recommendedName>
        <fullName evidence="9">Homeobox domain-containing protein</fullName>
    </recommendedName>
</protein>
<feature type="region of interest" description="Disordered" evidence="8">
    <location>
        <begin position="22"/>
        <end position="105"/>
    </location>
</feature>
<dbReference type="SMART" id="SM00389">
    <property type="entry name" value="HOX"/>
    <property type="match status" value="1"/>
</dbReference>
<dbReference type="PROSITE" id="PS00027">
    <property type="entry name" value="HOMEOBOX_1"/>
    <property type="match status" value="1"/>
</dbReference>
<dbReference type="RefSeq" id="XP_011388414.1">
    <property type="nucleotide sequence ID" value="XM_011390112.1"/>
</dbReference>
<keyword evidence="11" id="KW-1185">Reference proteome</keyword>
<feature type="compositionally biased region" description="Polar residues" evidence="8">
    <location>
        <begin position="78"/>
        <end position="99"/>
    </location>
</feature>
<feature type="compositionally biased region" description="Low complexity" evidence="8">
    <location>
        <begin position="55"/>
        <end position="73"/>
    </location>
</feature>
<dbReference type="PANTHER" id="PTHR45793">
    <property type="entry name" value="HOMEOBOX PROTEIN"/>
    <property type="match status" value="1"/>
</dbReference>
<dbReference type="AlphaFoldDB" id="A0A0D1CA32"/>
<dbReference type="GeneID" id="23568077"/>
<evidence type="ECO:0000256" key="1">
    <source>
        <dbReference type="ARBA" id="ARBA00004123"/>
    </source>
</evidence>
<reference evidence="10 11" key="1">
    <citation type="journal article" date="2006" name="Nature">
        <title>Insights from the genome of the biotrophic fungal plant pathogen Ustilago maydis.</title>
        <authorList>
            <person name="Kamper J."/>
            <person name="Kahmann R."/>
            <person name="Bolker M."/>
            <person name="Ma L.J."/>
            <person name="Brefort T."/>
            <person name="Saville B.J."/>
            <person name="Banuett F."/>
            <person name="Kronstad J.W."/>
            <person name="Gold S.E."/>
            <person name="Muller O."/>
            <person name="Perlin M.H."/>
            <person name="Wosten H.A."/>
            <person name="de Vries R."/>
            <person name="Ruiz-Herrera J."/>
            <person name="Reynaga-Pena C.G."/>
            <person name="Snetselaar K."/>
            <person name="McCann M."/>
            <person name="Perez-Martin J."/>
            <person name="Feldbrugge M."/>
            <person name="Basse C.W."/>
            <person name="Steinberg G."/>
            <person name="Ibeas J.I."/>
            <person name="Holloman W."/>
            <person name="Guzman P."/>
            <person name="Farman M."/>
            <person name="Stajich J.E."/>
            <person name="Sentandreu R."/>
            <person name="Gonzalez-Prieto J.M."/>
            <person name="Kennell J.C."/>
            <person name="Molina L."/>
            <person name="Schirawski J."/>
            <person name="Mendoza-Mendoza A."/>
            <person name="Greilinger D."/>
            <person name="Munch K."/>
            <person name="Rossel N."/>
            <person name="Scherer M."/>
            <person name="Vranes M."/>
            <person name="Ladendorf O."/>
            <person name="Vincon V."/>
            <person name="Fuchs U."/>
            <person name="Sandrock B."/>
            <person name="Meng S."/>
            <person name="Ho E.C."/>
            <person name="Cahill M.J."/>
            <person name="Boyce K.J."/>
            <person name="Klose J."/>
            <person name="Klosterman S.J."/>
            <person name="Deelstra H.J."/>
            <person name="Ortiz-Castellanos L."/>
            <person name="Li W."/>
            <person name="Sanchez-Alonso P."/>
            <person name="Schreier P.H."/>
            <person name="Hauser-Hahn I."/>
            <person name="Vaupel M."/>
            <person name="Koopmann E."/>
            <person name="Friedrich G."/>
            <person name="Voss H."/>
            <person name="Schluter T."/>
            <person name="Margolis J."/>
            <person name="Platt D."/>
            <person name="Swimmer C."/>
            <person name="Gnirke A."/>
            <person name="Chen F."/>
            <person name="Vysotskaia V."/>
            <person name="Mannhaupt G."/>
            <person name="Guldener U."/>
            <person name="Munsterkotter M."/>
            <person name="Haase D."/>
            <person name="Oesterheld M."/>
            <person name="Mewes H.W."/>
            <person name="Mauceli E.W."/>
            <person name="DeCaprio D."/>
            <person name="Wade C.M."/>
            <person name="Butler J."/>
            <person name="Young S."/>
            <person name="Jaffe D.B."/>
            <person name="Calvo S."/>
            <person name="Nusbaum C."/>
            <person name="Galagan J."/>
            <person name="Birren B.W."/>
        </authorList>
    </citation>
    <scope>NUCLEOTIDE SEQUENCE [LARGE SCALE GENOMIC DNA]</scope>
    <source>
        <strain evidence="11">DSM 14603 / FGSC 9021 / UM521</strain>
    </source>
</reference>
<evidence type="ECO:0000313" key="10">
    <source>
        <dbReference type="EMBL" id="KIS70192.1"/>
    </source>
</evidence>
<dbReference type="eggNOG" id="KOG0490">
    <property type="taxonomic scope" value="Eukaryota"/>
</dbReference>
<feature type="compositionally biased region" description="Low complexity" evidence="8">
    <location>
        <begin position="486"/>
        <end position="502"/>
    </location>
</feature>
<name>A0A0D1CA32_MYCMD</name>
<feature type="region of interest" description="Disordered" evidence="8">
    <location>
        <begin position="380"/>
        <end position="416"/>
    </location>
</feature>
<dbReference type="Pfam" id="PF00046">
    <property type="entry name" value="Homeodomain"/>
    <property type="match status" value="1"/>
</dbReference>
<organism evidence="10 11">
    <name type="scientific">Mycosarcoma maydis</name>
    <name type="common">Corn smut fungus</name>
    <name type="synonym">Ustilago maydis</name>
    <dbReference type="NCBI Taxonomy" id="5270"/>
    <lineage>
        <taxon>Eukaryota</taxon>
        <taxon>Fungi</taxon>
        <taxon>Dikarya</taxon>
        <taxon>Basidiomycota</taxon>
        <taxon>Ustilaginomycotina</taxon>
        <taxon>Ustilaginomycetes</taxon>
        <taxon>Ustilaginales</taxon>
        <taxon>Ustilaginaceae</taxon>
        <taxon>Mycosarcoma</taxon>
    </lineage>
</organism>
<dbReference type="PROSITE" id="PS50071">
    <property type="entry name" value="HOMEOBOX_2"/>
    <property type="match status" value="1"/>
</dbReference>
<dbReference type="GO" id="GO:0000981">
    <property type="term" value="F:DNA-binding transcription factor activity, RNA polymerase II-specific"/>
    <property type="evidence" value="ECO:0000318"/>
    <property type="project" value="GO_Central"/>
</dbReference>
<dbReference type="PANTHER" id="PTHR45793:SF5">
    <property type="entry name" value="HOMEOTIC PROTEIN OCELLILESS"/>
    <property type="match status" value="1"/>
</dbReference>
<dbReference type="Proteomes" id="UP000000561">
    <property type="component" value="Chromosome 4"/>
</dbReference>
<feature type="region of interest" description="Disordered" evidence="8">
    <location>
        <begin position="154"/>
        <end position="180"/>
    </location>
</feature>
<dbReference type="KEGG" id="uma:UMAG_12332"/>
<dbReference type="InterPro" id="IPR009057">
    <property type="entry name" value="Homeodomain-like_sf"/>
</dbReference>
<dbReference type="STRING" id="237631.A0A0D1CA32"/>
<evidence type="ECO:0000256" key="3">
    <source>
        <dbReference type="ARBA" id="ARBA00023125"/>
    </source>
</evidence>
<evidence type="ECO:0000313" key="11">
    <source>
        <dbReference type="Proteomes" id="UP000000561"/>
    </source>
</evidence>